<dbReference type="Pfam" id="PF01648">
    <property type="entry name" value="ACPS"/>
    <property type="match status" value="1"/>
</dbReference>
<dbReference type="KEGG" id="whj:H9Q79_09850"/>
<dbReference type="PANTHER" id="PTHR12215">
    <property type="entry name" value="PHOSPHOPANTETHEINE TRANSFERASE"/>
    <property type="match status" value="1"/>
</dbReference>
<dbReference type="Gene3D" id="3.90.470.20">
    <property type="entry name" value="4'-phosphopantetheinyl transferase domain"/>
    <property type="match status" value="2"/>
</dbReference>
<dbReference type="PANTHER" id="PTHR12215:SF10">
    <property type="entry name" value="L-AMINOADIPATE-SEMIALDEHYDE DEHYDROGENASE-PHOSPHOPANTETHEINYL TRANSFERASE"/>
    <property type="match status" value="1"/>
</dbReference>
<proteinExistence type="inferred from homology"/>
<evidence type="ECO:0000313" key="4">
    <source>
        <dbReference type="EMBL" id="QNM07255.1"/>
    </source>
</evidence>
<reference evidence="4 5" key="1">
    <citation type="submission" date="2020-08" db="EMBL/GenBank/DDBJ databases">
        <authorList>
            <person name="Liu C."/>
            <person name="Sun Q."/>
        </authorList>
    </citation>
    <scope>NUCLEOTIDE SEQUENCE [LARGE SCALE GENOMIC DNA]</scope>
    <source>
        <strain evidence="4 5">NSJ-29</strain>
    </source>
</reference>
<feature type="domain" description="4'-phosphopantetheinyl transferase" evidence="3">
    <location>
        <begin position="77"/>
        <end position="159"/>
    </location>
</feature>
<gene>
    <name evidence="4" type="ORF">H9Q79_09850</name>
</gene>
<evidence type="ECO:0000313" key="5">
    <source>
        <dbReference type="Proteomes" id="UP000515860"/>
    </source>
</evidence>
<dbReference type="InterPro" id="IPR050559">
    <property type="entry name" value="P-Pant_transferase_sf"/>
</dbReference>
<dbReference type="RefSeq" id="WP_118647281.1">
    <property type="nucleotide sequence ID" value="NZ_CP060635.1"/>
</dbReference>
<dbReference type="GO" id="GO:0008897">
    <property type="term" value="F:holo-[acyl-carrier-protein] synthase activity"/>
    <property type="evidence" value="ECO:0007669"/>
    <property type="project" value="InterPro"/>
</dbReference>
<evidence type="ECO:0000259" key="3">
    <source>
        <dbReference type="Pfam" id="PF01648"/>
    </source>
</evidence>
<dbReference type="EMBL" id="CP060635">
    <property type="protein sequence ID" value="QNM07255.1"/>
    <property type="molecule type" value="Genomic_DNA"/>
</dbReference>
<evidence type="ECO:0000256" key="2">
    <source>
        <dbReference type="ARBA" id="ARBA00022679"/>
    </source>
</evidence>
<keyword evidence="2 4" id="KW-0808">Transferase</keyword>
<dbReference type="GO" id="GO:0005829">
    <property type="term" value="C:cytosol"/>
    <property type="evidence" value="ECO:0007669"/>
    <property type="project" value="TreeGrafter"/>
</dbReference>
<name>A0A7G9G8X3_9FIRM</name>
<protein>
    <submittedName>
        <fullName evidence="4">4'-phosphopantetheinyl transferase superfamily protein</fullName>
    </submittedName>
</protein>
<accession>A0A7G9G8X3</accession>
<dbReference type="GO" id="GO:0019878">
    <property type="term" value="P:lysine biosynthetic process via aminoadipic acid"/>
    <property type="evidence" value="ECO:0007669"/>
    <property type="project" value="TreeGrafter"/>
</dbReference>
<dbReference type="AlphaFoldDB" id="A0A7G9G8X3"/>
<comment type="similarity">
    <text evidence="1">Belongs to the P-Pant transferase superfamily. Gsp/Sfp/HetI/AcpT family.</text>
</comment>
<dbReference type="InterPro" id="IPR037143">
    <property type="entry name" value="4-PPantetheinyl_Trfase_dom_sf"/>
</dbReference>
<evidence type="ECO:0000256" key="1">
    <source>
        <dbReference type="ARBA" id="ARBA00010990"/>
    </source>
</evidence>
<keyword evidence="5" id="KW-1185">Reference proteome</keyword>
<dbReference type="InterPro" id="IPR008278">
    <property type="entry name" value="4-PPantetheinyl_Trfase_dom"/>
</dbReference>
<dbReference type="SUPFAM" id="SSF56214">
    <property type="entry name" value="4'-phosphopantetheinyl transferase"/>
    <property type="match status" value="2"/>
</dbReference>
<dbReference type="Proteomes" id="UP000515860">
    <property type="component" value="Chromosome"/>
</dbReference>
<sequence>MAISGIRIYWFEEGDGRRPEERIAAAAADLTGGPAAVSEWEIRREKRGKPYFKRHPELFLSITHSGEYWVCALSDMQVGIDLQMHTLREGETENAAGLRYVNMAKRFFHEKEADYVQEKAPYQRFFRVWAAKESYVKYTGKGIDDGFGSFSVIPGRERSLPEYPSGDGPAAWTAAGAWFTEFPAGGIEKPAYTLCVCGERQEEILEIKP</sequence>
<organism evidence="4 5">
    <name type="scientific">Wansuia hejianensis</name>
    <dbReference type="NCBI Taxonomy" id="2763667"/>
    <lineage>
        <taxon>Bacteria</taxon>
        <taxon>Bacillati</taxon>
        <taxon>Bacillota</taxon>
        <taxon>Clostridia</taxon>
        <taxon>Lachnospirales</taxon>
        <taxon>Lachnospiraceae</taxon>
        <taxon>Wansuia</taxon>
    </lineage>
</organism>
<dbReference type="GO" id="GO:0000287">
    <property type="term" value="F:magnesium ion binding"/>
    <property type="evidence" value="ECO:0007669"/>
    <property type="project" value="InterPro"/>
</dbReference>